<dbReference type="AlphaFoldDB" id="A0A166VTZ9"/>
<gene>
    <name evidence="1" type="ORF">N475_19640</name>
</gene>
<sequence>MTINVNANAQYGGNLINQKYAPIAVNANPIQDDNQQLYVNLFNNRINVLQAGNLIPSNLNFYCADWNALSNAVNGANATPPIIVISSNRSRWLQDHCGIARDRLAALGLVNFDNPNDLRALSWGPTPWFEPHRVNDGNRTVVMLVHEKEYQTYRAKMVGSGITVVGWSFDINNNPSPDGQVPRGNTMVGFGVSRFAAIELAKNLFTAPAIPIAAERQKCWLVDDNVAHVRAFPGFDNCQDQLDDNVIAMGFGGSTVNEPDVFFINTLVNQNLGVAALNDLQTTGLVQQCSVWNIARLHQLHLNFSPYFVTSNEDSSFSYHLSQRAQSGIRICTGASVVKAQPQHDNSAAARRLNYNRDFIVGDLYDVEKNVSVNNTPLHDFVTDTILPGSQNPREWSIYTESKVVEQLMAKVVLDKNNWVPNRIFQPNGANGQNVQRHTA</sequence>
<accession>A0A166VTZ9</accession>
<protein>
    <submittedName>
        <fullName evidence="1">Uncharacterized protein</fullName>
    </submittedName>
</protein>
<keyword evidence="2" id="KW-1185">Reference proteome</keyword>
<comment type="caution">
    <text evidence="1">The sequence shown here is derived from an EMBL/GenBank/DDBJ whole genome shotgun (WGS) entry which is preliminary data.</text>
</comment>
<proteinExistence type="predicted"/>
<dbReference type="PATRIC" id="fig|1365250.3.peg.3629"/>
<organism evidence="1 2">
    <name type="scientific">Pseudoalteromonas luteoviolacea DSM 6061</name>
    <dbReference type="NCBI Taxonomy" id="1365250"/>
    <lineage>
        <taxon>Bacteria</taxon>
        <taxon>Pseudomonadati</taxon>
        <taxon>Pseudomonadota</taxon>
        <taxon>Gammaproteobacteria</taxon>
        <taxon>Alteromonadales</taxon>
        <taxon>Pseudoalteromonadaceae</taxon>
        <taxon>Pseudoalteromonas</taxon>
    </lineage>
</organism>
<evidence type="ECO:0000313" key="1">
    <source>
        <dbReference type="EMBL" id="KZN33785.1"/>
    </source>
</evidence>
<evidence type="ECO:0000313" key="2">
    <source>
        <dbReference type="Proteomes" id="UP000076643"/>
    </source>
</evidence>
<name>A0A166VTZ9_9GAMM</name>
<dbReference type="Proteomes" id="UP000076643">
    <property type="component" value="Unassembled WGS sequence"/>
</dbReference>
<reference evidence="1 2" key="1">
    <citation type="submission" date="2013-07" db="EMBL/GenBank/DDBJ databases">
        <title>Comparative Genomic and Metabolomic Analysis of Twelve Strains of Pseudoalteromonas luteoviolacea.</title>
        <authorList>
            <person name="Vynne N.G."/>
            <person name="Mansson M."/>
            <person name="Gram L."/>
        </authorList>
    </citation>
    <scope>NUCLEOTIDE SEQUENCE [LARGE SCALE GENOMIC DNA]</scope>
    <source>
        <strain evidence="1 2">DSM 6061</strain>
    </source>
</reference>
<dbReference type="EMBL" id="AUYB01000121">
    <property type="protein sequence ID" value="KZN33785.1"/>
    <property type="molecule type" value="Genomic_DNA"/>
</dbReference>